<organism evidence="6">
    <name type="scientific">Streptomyces aculeolatus</name>
    <dbReference type="NCBI Taxonomy" id="270689"/>
    <lineage>
        <taxon>Bacteria</taxon>
        <taxon>Bacillati</taxon>
        <taxon>Actinomycetota</taxon>
        <taxon>Actinomycetes</taxon>
        <taxon>Kitasatosporales</taxon>
        <taxon>Streptomycetaceae</taxon>
        <taxon>Streptomyces</taxon>
    </lineage>
</organism>
<feature type="compositionally biased region" description="Basic residues" evidence="4">
    <location>
        <begin position="236"/>
        <end position="254"/>
    </location>
</feature>
<feature type="compositionally biased region" description="Low complexity" evidence="4">
    <location>
        <begin position="324"/>
        <end position="348"/>
    </location>
</feature>
<keyword evidence="2" id="KW-0238">DNA-binding</keyword>
<evidence type="ECO:0000256" key="4">
    <source>
        <dbReference type="SAM" id="MobiDB-lite"/>
    </source>
</evidence>
<dbReference type="SMART" id="SM00342">
    <property type="entry name" value="HTH_ARAC"/>
    <property type="match status" value="1"/>
</dbReference>
<evidence type="ECO:0000256" key="3">
    <source>
        <dbReference type="ARBA" id="ARBA00023163"/>
    </source>
</evidence>
<dbReference type="EMBL" id="EF397638">
    <property type="protein sequence ID" value="ABS50455.1"/>
    <property type="molecule type" value="Genomic_DNA"/>
</dbReference>
<proteinExistence type="predicted"/>
<name>A7KGZ6_9ACTN</name>
<dbReference type="InterPro" id="IPR018060">
    <property type="entry name" value="HTH_AraC"/>
</dbReference>
<feature type="region of interest" description="Disordered" evidence="4">
    <location>
        <begin position="94"/>
        <end position="348"/>
    </location>
</feature>
<dbReference type="PANTHER" id="PTHR46796">
    <property type="entry name" value="HTH-TYPE TRANSCRIPTIONAL ACTIVATOR RHAS-RELATED"/>
    <property type="match status" value="1"/>
</dbReference>
<dbReference type="InterPro" id="IPR018062">
    <property type="entry name" value="HTH_AraC-typ_CS"/>
</dbReference>
<dbReference type="GO" id="GO:0003700">
    <property type="term" value="F:DNA-binding transcription factor activity"/>
    <property type="evidence" value="ECO:0007669"/>
    <property type="project" value="InterPro"/>
</dbReference>
<feature type="domain" description="HTH araC/xylS-type" evidence="5">
    <location>
        <begin position="6"/>
        <end position="104"/>
    </location>
</feature>
<evidence type="ECO:0000256" key="2">
    <source>
        <dbReference type="ARBA" id="ARBA00023125"/>
    </source>
</evidence>
<evidence type="ECO:0000313" key="6">
    <source>
        <dbReference type="EMBL" id="ABS50455.1"/>
    </source>
</evidence>
<dbReference type="Gene3D" id="1.10.10.60">
    <property type="entry name" value="Homeodomain-like"/>
    <property type="match status" value="2"/>
</dbReference>
<dbReference type="AlphaFoldDB" id="A7KGZ6"/>
<dbReference type="PROSITE" id="PS00041">
    <property type="entry name" value="HTH_ARAC_FAMILY_1"/>
    <property type="match status" value="1"/>
</dbReference>
<feature type="compositionally biased region" description="Pro residues" evidence="4">
    <location>
        <begin position="111"/>
        <end position="123"/>
    </location>
</feature>
<evidence type="ECO:0000256" key="1">
    <source>
        <dbReference type="ARBA" id="ARBA00023015"/>
    </source>
</evidence>
<dbReference type="InterPro" id="IPR050204">
    <property type="entry name" value="AraC_XylS_family_regulators"/>
</dbReference>
<dbReference type="Pfam" id="PF12833">
    <property type="entry name" value="HTH_18"/>
    <property type="match status" value="1"/>
</dbReference>
<dbReference type="SUPFAM" id="SSF46689">
    <property type="entry name" value="Homeodomain-like"/>
    <property type="match status" value="2"/>
</dbReference>
<feature type="compositionally biased region" description="Gly residues" evidence="4">
    <location>
        <begin position="133"/>
        <end position="146"/>
    </location>
</feature>
<gene>
    <name evidence="6" type="primary">napR1</name>
</gene>
<dbReference type="GO" id="GO:0043565">
    <property type="term" value="F:sequence-specific DNA binding"/>
    <property type="evidence" value="ECO:0007669"/>
    <property type="project" value="InterPro"/>
</dbReference>
<feature type="compositionally biased region" description="Pro residues" evidence="4">
    <location>
        <begin position="285"/>
        <end position="302"/>
    </location>
</feature>
<accession>A7KGZ6</accession>
<feature type="compositionally biased region" description="Basic and acidic residues" evidence="4">
    <location>
        <begin position="147"/>
        <end position="156"/>
    </location>
</feature>
<protein>
    <submittedName>
        <fullName evidence="6">NapR1</fullName>
    </submittedName>
</protein>
<dbReference type="PANTHER" id="PTHR46796:SF2">
    <property type="entry name" value="TRANSCRIPTIONAL REGULATORY PROTEIN"/>
    <property type="match status" value="1"/>
</dbReference>
<evidence type="ECO:0000259" key="5">
    <source>
        <dbReference type="PROSITE" id="PS01124"/>
    </source>
</evidence>
<sequence>MEHLVRHAVTTIRERFFEPLSLDDLAQSVRVSKYHFLRVFTRVTGVTPGRFLSAVRLHEAKRLLLSTSLTVADISAQVGYSSTGSFTRRFTESVGLSPHPVPQAVPRLRPPHAPARLPPPRLPPAAGRARTGGTAGGTGGGTGGGGKADRGGDRGTAHHRRRVLPRLRRGVRRRHPPRRPRVLEHHQRPGPLHPAPHPPRHLVHPRRGPQRPRHTRHTRHSRHSRHSGRGCGSADRHRRPRTGGRRHRPHPRHHPLPDGLDPTADPLRPDGHGPPADSGLDTAGPAPPPPGPSARPPAPPVRTMPGSRLTETKVWTRNRPRHFSSASPSSCSWPACSARSPADAASRR</sequence>
<keyword evidence="3" id="KW-0804">Transcription</keyword>
<feature type="compositionally biased region" description="Basic residues" evidence="4">
    <location>
        <begin position="157"/>
        <end position="180"/>
    </location>
</feature>
<reference evidence="6" key="1">
    <citation type="journal article" date="2007" name="J. Biol. Chem.">
        <title>Molecular basis for chloronium-mediated meroterpene cyclization: cloning, sequencing, and heterologous expression of the napyradiomycin biosynthetic gene cluster.</title>
        <authorList>
            <person name="Winter J.M."/>
            <person name="Moffitt M.C."/>
            <person name="Zazopoulos E."/>
            <person name="McAlpine J.B."/>
            <person name="Dorrestein P.C."/>
            <person name="Moore B.S."/>
        </authorList>
    </citation>
    <scope>NUCLEOTIDE SEQUENCE</scope>
    <source>
        <strain evidence="6">NRRL 18422</strain>
    </source>
</reference>
<dbReference type="InterPro" id="IPR009057">
    <property type="entry name" value="Homeodomain-like_sf"/>
</dbReference>
<keyword evidence="1" id="KW-0805">Transcription regulation</keyword>
<dbReference type="PROSITE" id="PS01124">
    <property type="entry name" value="HTH_ARAC_FAMILY_2"/>
    <property type="match status" value="1"/>
</dbReference>
<feature type="compositionally biased region" description="Basic residues" evidence="4">
    <location>
        <begin position="198"/>
        <end position="228"/>
    </location>
</feature>